<evidence type="ECO:0000256" key="1">
    <source>
        <dbReference type="ARBA" id="ARBA00004496"/>
    </source>
</evidence>
<organism evidence="7">
    <name type="scientific">Photinus pyralis</name>
    <name type="common">Common eastern firefly</name>
    <name type="synonym">Lampyris pyralis</name>
    <dbReference type="NCBI Taxonomy" id="7054"/>
    <lineage>
        <taxon>Eukaryota</taxon>
        <taxon>Metazoa</taxon>
        <taxon>Ecdysozoa</taxon>
        <taxon>Arthropoda</taxon>
        <taxon>Hexapoda</taxon>
        <taxon>Insecta</taxon>
        <taxon>Pterygota</taxon>
        <taxon>Neoptera</taxon>
        <taxon>Endopterygota</taxon>
        <taxon>Coleoptera</taxon>
        <taxon>Polyphaga</taxon>
        <taxon>Elateriformia</taxon>
        <taxon>Elateroidea</taxon>
        <taxon>Lampyridae</taxon>
        <taxon>Lampyrinae</taxon>
        <taxon>Photinus</taxon>
    </lineage>
</organism>
<feature type="domain" description="EF-hand" evidence="6">
    <location>
        <begin position="121"/>
        <end position="156"/>
    </location>
</feature>
<evidence type="ECO:0000313" key="7">
    <source>
        <dbReference type="EMBL" id="JAV97419.1"/>
    </source>
</evidence>
<dbReference type="SUPFAM" id="SSF47473">
    <property type="entry name" value="EF-hand"/>
    <property type="match status" value="1"/>
</dbReference>
<reference evidence="8" key="3">
    <citation type="submission" date="2019-08" db="EMBL/GenBank/DDBJ databases">
        <authorList>
            <consortium name="Photinus pyralis genome working group"/>
            <person name="Fallon T.R."/>
            <person name="Sander Lower S.E."/>
            <person name="Weng J.-K."/>
        </authorList>
    </citation>
    <scope>NUCLEOTIDE SEQUENCE</scope>
    <source>
        <strain evidence="8">1611_PpyrPB1</strain>
        <tissue evidence="8">Whole body</tissue>
    </source>
</reference>
<evidence type="ECO:0000313" key="8">
    <source>
        <dbReference type="EMBL" id="KAB0802812.1"/>
    </source>
</evidence>
<keyword evidence="2" id="KW-0963">Cytoplasm</keyword>
<dbReference type="EMBL" id="GEZM01001987">
    <property type="protein sequence ID" value="JAV97419.1"/>
    <property type="molecule type" value="Transcribed_RNA"/>
</dbReference>
<dbReference type="Proteomes" id="UP000327044">
    <property type="component" value="Unassembled WGS sequence"/>
</dbReference>
<evidence type="ECO:0000256" key="5">
    <source>
        <dbReference type="ARBA" id="ARBA00022837"/>
    </source>
</evidence>
<evidence type="ECO:0000256" key="4">
    <source>
        <dbReference type="ARBA" id="ARBA00022737"/>
    </source>
</evidence>
<name>A0A1Y1NI07_PHOPY</name>
<dbReference type="Gene3D" id="1.10.238.10">
    <property type="entry name" value="EF-hand"/>
    <property type="match status" value="1"/>
</dbReference>
<reference evidence="7" key="1">
    <citation type="journal article" date="2016" name="Sci. Rep.">
        <title>Molecular characterization of firefly nuptial gifts: a multi-omics approach sheds light on postcopulatory sexual selection.</title>
        <authorList>
            <person name="Al-Wathiqui N."/>
            <person name="Fallon T.R."/>
            <person name="South A."/>
            <person name="Weng J.K."/>
            <person name="Lewis S.M."/>
        </authorList>
    </citation>
    <scope>NUCLEOTIDE SEQUENCE</scope>
</reference>
<protein>
    <recommendedName>
        <fullName evidence="6">EF-hand domain-containing protein</fullName>
    </recommendedName>
</protein>
<evidence type="ECO:0000313" key="9">
    <source>
        <dbReference type="Proteomes" id="UP000327044"/>
    </source>
</evidence>
<keyword evidence="4" id="KW-0677">Repeat</keyword>
<dbReference type="InParanoid" id="A0A1Y1NI07"/>
<dbReference type="InterPro" id="IPR051426">
    <property type="entry name" value="Peflin/Sorcin_CaBP"/>
</dbReference>
<dbReference type="GO" id="GO:0005509">
    <property type="term" value="F:calcium ion binding"/>
    <property type="evidence" value="ECO:0007669"/>
    <property type="project" value="InterPro"/>
</dbReference>
<comment type="subcellular location">
    <subcellularLocation>
        <location evidence="1">Cytoplasm</location>
    </subcellularLocation>
</comment>
<dbReference type="EMBL" id="VVIM01000002">
    <property type="protein sequence ID" value="KAB0802812.1"/>
    <property type="molecule type" value="Genomic_DNA"/>
</dbReference>
<dbReference type="InterPro" id="IPR011992">
    <property type="entry name" value="EF-hand-dom_pair"/>
</dbReference>
<proteinExistence type="predicted"/>
<keyword evidence="3" id="KW-0479">Metal-binding</keyword>
<dbReference type="AlphaFoldDB" id="A0A1Y1NI07"/>
<reference evidence="8 9" key="2">
    <citation type="journal article" date="2018" name="Elife">
        <title>Firefly genomes illuminate parallel origins of bioluminescence in beetles.</title>
        <authorList>
            <person name="Fallon T.R."/>
            <person name="Lower S.E."/>
            <person name="Chang C.H."/>
            <person name="Bessho-Uehara M."/>
            <person name="Martin G.J."/>
            <person name="Bewick A.J."/>
            <person name="Behringer M."/>
            <person name="Debat H.J."/>
            <person name="Wong I."/>
            <person name="Day J.C."/>
            <person name="Suvorov A."/>
            <person name="Silva C.J."/>
            <person name="Stanger-Hall K.F."/>
            <person name="Hall D.W."/>
            <person name="Schmitz R.J."/>
            <person name="Nelson D.R."/>
            <person name="Lewis S.M."/>
            <person name="Shigenobu S."/>
            <person name="Bybee S.M."/>
            <person name="Larracuente A.M."/>
            <person name="Oba Y."/>
            <person name="Weng J.K."/>
        </authorList>
    </citation>
    <scope>NUCLEOTIDE SEQUENCE [LARGE SCALE GENOMIC DNA]</scope>
    <source>
        <strain evidence="8">1611_PpyrPB1</strain>
        <tissue evidence="8">Whole body</tissue>
    </source>
</reference>
<dbReference type="PROSITE" id="PS50222">
    <property type="entry name" value="EF_HAND_2"/>
    <property type="match status" value="1"/>
</dbReference>
<sequence>MLSKFVTGIIEEETDEQSRKTATEKSYAVSGRADATSNNTVKHIKKPISLTQTSLATERWSQFQMMESKGLGKISAKELQDAFLTFQGKHFSDASCKFVVRLFDLDRNGGLDVPEFEMLYSYVKQWVSAFNHIDKNRTGFLDEAQFDLALREMDINFSPDFIKFLISRNDQNGKRVSLDQFIVICVQIQRFTDEFKERDTNLTGKINLKYEDFLEIIMKCV</sequence>
<accession>A0A1Y1NI07</accession>
<gene>
    <name evidence="8" type="ORF">PPYR_04998</name>
</gene>
<dbReference type="GO" id="GO:0005737">
    <property type="term" value="C:cytoplasm"/>
    <property type="evidence" value="ECO:0007669"/>
    <property type="project" value="UniProtKB-SubCell"/>
</dbReference>
<dbReference type="PANTHER" id="PTHR46212">
    <property type="entry name" value="PEFLIN"/>
    <property type="match status" value="1"/>
</dbReference>
<evidence type="ECO:0000256" key="2">
    <source>
        <dbReference type="ARBA" id="ARBA00022490"/>
    </source>
</evidence>
<keyword evidence="9" id="KW-1185">Reference proteome</keyword>
<dbReference type="PANTHER" id="PTHR46212:SF3">
    <property type="entry name" value="GH27120P"/>
    <property type="match status" value="1"/>
</dbReference>
<keyword evidence="5" id="KW-0106">Calcium</keyword>
<evidence type="ECO:0000256" key="3">
    <source>
        <dbReference type="ARBA" id="ARBA00022723"/>
    </source>
</evidence>
<evidence type="ECO:0000259" key="6">
    <source>
        <dbReference type="PROSITE" id="PS50222"/>
    </source>
</evidence>
<dbReference type="InterPro" id="IPR002048">
    <property type="entry name" value="EF_hand_dom"/>
</dbReference>
<dbReference type="Pfam" id="PF13499">
    <property type="entry name" value="EF-hand_7"/>
    <property type="match status" value="2"/>
</dbReference>